<keyword evidence="3" id="KW-0399">Innate immunity</keyword>
<keyword evidence="5" id="KW-0395">Inflammatory response</keyword>
<dbReference type="CDD" id="cd08321">
    <property type="entry name" value="Pyrin_ASC-like"/>
    <property type="match status" value="1"/>
</dbReference>
<dbReference type="GO" id="GO:0061702">
    <property type="term" value="C:canonical inflammasome complex"/>
    <property type="evidence" value="ECO:0007669"/>
    <property type="project" value="UniProtKB-SubCell"/>
</dbReference>
<dbReference type="PROSITE" id="PS50168">
    <property type="entry name" value="DED"/>
    <property type="match status" value="1"/>
</dbReference>
<evidence type="ECO:0000256" key="1">
    <source>
        <dbReference type="ARBA" id="ARBA00004110"/>
    </source>
</evidence>
<feature type="domain" description="DED" evidence="7">
    <location>
        <begin position="5"/>
        <end position="88"/>
    </location>
</feature>
<feature type="domain" description="Pyrin" evidence="9">
    <location>
        <begin position="1"/>
        <end position="92"/>
    </location>
</feature>
<keyword evidence="2" id="KW-0963">Cytoplasm</keyword>
<keyword evidence="4" id="KW-0391">Immunity</keyword>
<protein>
    <recommendedName>
        <fullName evidence="12">Pyrin domain-containing protein</fullName>
    </recommendedName>
</protein>
<dbReference type="SUPFAM" id="SSF47986">
    <property type="entry name" value="DEATH domain"/>
    <property type="match status" value="2"/>
</dbReference>
<dbReference type="InterPro" id="IPR011029">
    <property type="entry name" value="DEATH-like_dom_sf"/>
</dbReference>
<evidence type="ECO:0008006" key="12">
    <source>
        <dbReference type="Google" id="ProtNLM"/>
    </source>
</evidence>
<accession>A0A3P9DKX9</accession>
<dbReference type="GO" id="GO:0042981">
    <property type="term" value="P:regulation of apoptotic process"/>
    <property type="evidence" value="ECO:0007669"/>
    <property type="project" value="InterPro"/>
</dbReference>
<evidence type="ECO:0000256" key="2">
    <source>
        <dbReference type="ARBA" id="ARBA00022490"/>
    </source>
</evidence>
<evidence type="ECO:0000256" key="3">
    <source>
        <dbReference type="ARBA" id="ARBA00022588"/>
    </source>
</evidence>
<dbReference type="STRING" id="106582.ENSMZEP00005034826"/>
<dbReference type="PROSITE" id="PS50824">
    <property type="entry name" value="DAPIN"/>
    <property type="match status" value="1"/>
</dbReference>
<dbReference type="Pfam" id="PF02758">
    <property type="entry name" value="PYRIN"/>
    <property type="match status" value="1"/>
</dbReference>
<evidence type="ECO:0000313" key="10">
    <source>
        <dbReference type="Ensembl" id="ENSMZEP00005034826.1"/>
    </source>
</evidence>
<comment type="subcellular location">
    <subcellularLocation>
        <location evidence="1">Inflammasome</location>
    </subcellularLocation>
</comment>
<evidence type="ECO:0000256" key="5">
    <source>
        <dbReference type="ARBA" id="ARBA00023198"/>
    </source>
</evidence>
<dbReference type="SMART" id="SM01289">
    <property type="entry name" value="PYRIN"/>
    <property type="match status" value="1"/>
</dbReference>
<evidence type="ECO:0000259" key="9">
    <source>
        <dbReference type="PROSITE" id="PS50824"/>
    </source>
</evidence>
<dbReference type="GO" id="GO:0006954">
    <property type="term" value="P:inflammatory response"/>
    <property type="evidence" value="ECO:0007669"/>
    <property type="project" value="UniProtKB-KW"/>
</dbReference>
<dbReference type="InterPro" id="IPR033516">
    <property type="entry name" value="CARD8/ASC/NALP1_CARD"/>
</dbReference>
<dbReference type="PROSITE" id="PS50209">
    <property type="entry name" value="CARD"/>
    <property type="match status" value="1"/>
</dbReference>
<keyword evidence="6" id="KW-1271">Inflammasome</keyword>
<evidence type="ECO:0000256" key="6">
    <source>
        <dbReference type="ARBA" id="ARBA00023233"/>
    </source>
</evidence>
<dbReference type="GO" id="GO:0045087">
    <property type="term" value="P:innate immune response"/>
    <property type="evidence" value="ECO:0007669"/>
    <property type="project" value="UniProtKB-KW"/>
</dbReference>
<dbReference type="PANTHER" id="PTHR46985:SF2">
    <property type="entry name" value="APOPTOSIS-ASSOCIATED SPECK-LIKE PROTEIN CONTAINING A CARD"/>
    <property type="match status" value="1"/>
</dbReference>
<organism evidence="10 11">
    <name type="scientific">Maylandia zebra</name>
    <name type="common">zebra mbuna</name>
    <dbReference type="NCBI Taxonomy" id="106582"/>
    <lineage>
        <taxon>Eukaryota</taxon>
        <taxon>Metazoa</taxon>
        <taxon>Chordata</taxon>
        <taxon>Craniata</taxon>
        <taxon>Vertebrata</taxon>
        <taxon>Euteleostomi</taxon>
        <taxon>Actinopterygii</taxon>
        <taxon>Neopterygii</taxon>
        <taxon>Teleostei</taxon>
        <taxon>Neoteleostei</taxon>
        <taxon>Acanthomorphata</taxon>
        <taxon>Ovalentaria</taxon>
        <taxon>Cichlomorphae</taxon>
        <taxon>Cichliformes</taxon>
        <taxon>Cichlidae</taxon>
        <taxon>African cichlids</taxon>
        <taxon>Pseudocrenilabrinae</taxon>
        <taxon>Haplochromini</taxon>
        <taxon>Maylandia</taxon>
        <taxon>Maylandia zebra complex</taxon>
    </lineage>
</organism>
<evidence type="ECO:0000259" key="7">
    <source>
        <dbReference type="PROSITE" id="PS50168"/>
    </source>
</evidence>
<sequence length="201" mass="23435">LSRLVDREKLLEMLEDLKKEELEKFKWFLRDRDVLVELQPISESKLEKASTCDLVDLVVQTYTEKSGEVTKKVFRKINRNDLVQKLSDNSFLPLFSGSLVHLNSSLSGAFSSTKADQQNHFVDKHRVELIQRVSNIEQILDELQYKEVIDQEQYDKFRALPTSQGRMRELYSGPLKATCKDIFYESLLANEKFLVEDLSKK</sequence>
<dbReference type="CDD" id="cd08330">
    <property type="entry name" value="CARD_ASC_NALP1"/>
    <property type="match status" value="1"/>
</dbReference>
<dbReference type="FunFam" id="1.10.533.10:FF:000013">
    <property type="entry name" value="Apoptosis-associated speck-like protein containing a CARD"/>
    <property type="match status" value="1"/>
</dbReference>
<dbReference type="InterPro" id="IPR004020">
    <property type="entry name" value="DAPIN"/>
</dbReference>
<proteinExistence type="predicted"/>
<reference evidence="10" key="2">
    <citation type="submission" date="2025-09" db="UniProtKB">
        <authorList>
            <consortium name="Ensembl"/>
        </authorList>
    </citation>
    <scope>IDENTIFICATION</scope>
</reference>
<name>A0A3P9DKX9_9CICH</name>
<dbReference type="Ensembl" id="ENSMZET00005036066.1">
    <property type="protein sequence ID" value="ENSMZEP00005034826.1"/>
    <property type="gene ID" value="ENSMZEG00005025999.1"/>
</dbReference>
<dbReference type="Pfam" id="PF00619">
    <property type="entry name" value="CARD"/>
    <property type="match status" value="1"/>
</dbReference>
<evidence type="ECO:0000313" key="11">
    <source>
        <dbReference type="Proteomes" id="UP000265160"/>
    </source>
</evidence>
<feature type="domain" description="CARD" evidence="8">
    <location>
        <begin position="114"/>
        <end position="176"/>
    </location>
</feature>
<dbReference type="InterPro" id="IPR001875">
    <property type="entry name" value="DED_dom"/>
</dbReference>
<evidence type="ECO:0000256" key="4">
    <source>
        <dbReference type="ARBA" id="ARBA00022859"/>
    </source>
</evidence>
<dbReference type="AlphaFoldDB" id="A0A3P9DKX9"/>
<reference evidence="10" key="1">
    <citation type="submission" date="2025-08" db="UniProtKB">
        <authorList>
            <consortium name="Ensembl"/>
        </authorList>
    </citation>
    <scope>IDENTIFICATION</scope>
</reference>
<dbReference type="Proteomes" id="UP000265160">
    <property type="component" value="Unplaced"/>
</dbReference>
<dbReference type="InterPro" id="IPR051249">
    <property type="entry name" value="NLRP_Inflammasome"/>
</dbReference>
<dbReference type="PANTHER" id="PTHR46985">
    <property type="entry name" value="NACHT, LRR AND PYD DOMAINS-CONTAINING PROTEIN 1"/>
    <property type="match status" value="1"/>
</dbReference>
<dbReference type="Gene3D" id="1.10.533.10">
    <property type="entry name" value="Death Domain, Fas"/>
    <property type="match status" value="2"/>
</dbReference>
<keyword evidence="11" id="KW-1185">Reference proteome</keyword>
<dbReference type="GeneTree" id="ENSGT00940000164898"/>
<evidence type="ECO:0000259" key="8">
    <source>
        <dbReference type="PROSITE" id="PS50209"/>
    </source>
</evidence>
<dbReference type="InterPro" id="IPR001315">
    <property type="entry name" value="CARD"/>
</dbReference>